<dbReference type="Proteomes" id="UP000242498">
    <property type="component" value="Chromosome I"/>
</dbReference>
<dbReference type="EC" id="3.5.1.28" evidence="2"/>
<keyword evidence="3" id="KW-0378">Hydrolase</keyword>
<dbReference type="CDD" id="cd06583">
    <property type="entry name" value="PGRP"/>
    <property type="match status" value="1"/>
</dbReference>
<protein>
    <recommendedName>
        <fullName evidence="2">N-acetylmuramoyl-L-alanine amidase</fullName>
        <ecNumber evidence="2">3.5.1.28</ecNumber>
    </recommendedName>
</protein>
<evidence type="ECO:0000256" key="4">
    <source>
        <dbReference type="ARBA" id="ARBA00023316"/>
    </source>
</evidence>
<sequence length="287" mass="31395">MPRELNVRLLSNSGGTSILEIIKVVVTVLASVAIPAVLFFAGKSIEESAKSRELALKYIEISVGILTDPPTNETKNLRDWAIKNINEYAQIKLEAEAIKELETETLPTSTSIAAPRSQNFSVPSEPRKVKYAIVTDTEVSSLEAAKKLMATSGINASYHYIVGVDGKIEKIVPEEYIAWHAGRSEWRGEKNLNAVSIGIGLVHLGSKDGKNWANLPSNHPAVGPNYPVEQIDALISLLADISQRHQLTPDAILTKQDIAPARRRTDLAGAGIETVRKKVKESERRSE</sequence>
<evidence type="ECO:0000313" key="6">
    <source>
        <dbReference type="EMBL" id="SNX61073.1"/>
    </source>
</evidence>
<dbReference type="GO" id="GO:0019867">
    <property type="term" value="C:outer membrane"/>
    <property type="evidence" value="ECO:0007669"/>
    <property type="project" value="TreeGrafter"/>
</dbReference>
<evidence type="ECO:0000256" key="3">
    <source>
        <dbReference type="ARBA" id="ARBA00022801"/>
    </source>
</evidence>
<accession>A0A285C203</accession>
<dbReference type="Gene3D" id="3.40.80.10">
    <property type="entry name" value="Peptidoglycan recognition protein-like"/>
    <property type="match status" value="1"/>
</dbReference>
<gene>
    <name evidence="6" type="ORF">SAMN06296273_2527</name>
</gene>
<dbReference type="GO" id="GO:0008745">
    <property type="term" value="F:N-acetylmuramoyl-L-alanine amidase activity"/>
    <property type="evidence" value="ECO:0007669"/>
    <property type="project" value="UniProtKB-EC"/>
</dbReference>
<organism evidence="6 7">
    <name type="scientific">Nitrosomonas ureae</name>
    <dbReference type="NCBI Taxonomy" id="44577"/>
    <lineage>
        <taxon>Bacteria</taxon>
        <taxon>Pseudomonadati</taxon>
        <taxon>Pseudomonadota</taxon>
        <taxon>Betaproteobacteria</taxon>
        <taxon>Nitrosomonadales</taxon>
        <taxon>Nitrosomonadaceae</taxon>
        <taxon>Nitrosomonas</taxon>
    </lineage>
</organism>
<dbReference type="InterPro" id="IPR051206">
    <property type="entry name" value="NAMLAA_amidase_2"/>
</dbReference>
<dbReference type="OrthoDB" id="9794842at2"/>
<dbReference type="PANTHER" id="PTHR30417">
    <property type="entry name" value="N-ACETYLMURAMOYL-L-ALANINE AMIDASE AMID"/>
    <property type="match status" value="1"/>
</dbReference>
<dbReference type="SUPFAM" id="SSF55846">
    <property type="entry name" value="N-acetylmuramoyl-L-alanine amidase-like"/>
    <property type="match status" value="1"/>
</dbReference>
<comment type="catalytic activity">
    <reaction evidence="1">
        <text>Hydrolyzes the link between N-acetylmuramoyl residues and L-amino acid residues in certain cell-wall glycopeptides.</text>
        <dbReference type="EC" id="3.5.1.28"/>
    </reaction>
</comment>
<dbReference type="Pfam" id="PF01510">
    <property type="entry name" value="Amidase_2"/>
    <property type="match status" value="1"/>
</dbReference>
<dbReference type="InterPro" id="IPR002502">
    <property type="entry name" value="Amidase_domain"/>
</dbReference>
<feature type="domain" description="N-acetylmuramoyl-L-alanine amidase" evidence="5">
    <location>
        <begin position="117"/>
        <end position="265"/>
    </location>
</feature>
<dbReference type="GO" id="GO:0071555">
    <property type="term" value="P:cell wall organization"/>
    <property type="evidence" value="ECO:0007669"/>
    <property type="project" value="UniProtKB-KW"/>
</dbReference>
<dbReference type="AlphaFoldDB" id="A0A285C203"/>
<dbReference type="GO" id="GO:0009254">
    <property type="term" value="P:peptidoglycan turnover"/>
    <property type="evidence" value="ECO:0007669"/>
    <property type="project" value="TreeGrafter"/>
</dbReference>
<evidence type="ECO:0000256" key="1">
    <source>
        <dbReference type="ARBA" id="ARBA00001561"/>
    </source>
</evidence>
<reference evidence="6 7" key="1">
    <citation type="submission" date="2017-08" db="EMBL/GenBank/DDBJ databases">
        <authorList>
            <person name="de Groot N.N."/>
        </authorList>
    </citation>
    <scope>NUCLEOTIDE SEQUENCE [LARGE SCALE GENOMIC DNA]</scope>
    <source>
        <strain evidence="6 7">Nm15</strain>
    </source>
</reference>
<dbReference type="SMART" id="SM00644">
    <property type="entry name" value="Ami_2"/>
    <property type="match status" value="1"/>
</dbReference>
<dbReference type="PANTHER" id="PTHR30417:SF1">
    <property type="entry name" value="N-ACETYLMURAMOYL-L-ALANINE AMIDASE AMID"/>
    <property type="match status" value="1"/>
</dbReference>
<evidence type="ECO:0000256" key="2">
    <source>
        <dbReference type="ARBA" id="ARBA00011901"/>
    </source>
</evidence>
<keyword evidence="4" id="KW-0961">Cell wall biogenesis/degradation</keyword>
<dbReference type="RefSeq" id="WP_096293842.1">
    <property type="nucleotide sequence ID" value="NZ_LT907782.1"/>
</dbReference>
<evidence type="ECO:0000259" key="5">
    <source>
        <dbReference type="SMART" id="SM00644"/>
    </source>
</evidence>
<dbReference type="EMBL" id="LT907782">
    <property type="protein sequence ID" value="SNX61073.1"/>
    <property type="molecule type" value="Genomic_DNA"/>
</dbReference>
<evidence type="ECO:0000313" key="7">
    <source>
        <dbReference type="Proteomes" id="UP000242498"/>
    </source>
</evidence>
<proteinExistence type="predicted"/>
<dbReference type="GO" id="GO:0009253">
    <property type="term" value="P:peptidoglycan catabolic process"/>
    <property type="evidence" value="ECO:0007669"/>
    <property type="project" value="InterPro"/>
</dbReference>
<dbReference type="InterPro" id="IPR036505">
    <property type="entry name" value="Amidase/PGRP_sf"/>
</dbReference>
<name>A0A285C203_9PROT</name>